<dbReference type="Pfam" id="PF12802">
    <property type="entry name" value="MarR_2"/>
    <property type="match status" value="1"/>
</dbReference>
<reference evidence="5" key="1">
    <citation type="submission" date="2021-01" db="EMBL/GenBank/DDBJ databases">
        <title>Ramlibacter sp. strain AW1 16S ribosomal RNA gene Genome sequencing and assembly.</title>
        <authorList>
            <person name="Kang M."/>
        </authorList>
    </citation>
    <scope>NUCLEOTIDE SEQUENCE</scope>
    <source>
        <strain evidence="5">AW1</strain>
    </source>
</reference>
<dbReference type="PROSITE" id="PS50995">
    <property type="entry name" value="HTH_MARR_2"/>
    <property type="match status" value="1"/>
</dbReference>
<dbReference type="PRINTS" id="PR00598">
    <property type="entry name" value="HTHMARR"/>
</dbReference>
<dbReference type="GO" id="GO:0003700">
    <property type="term" value="F:DNA-binding transcription factor activity"/>
    <property type="evidence" value="ECO:0007669"/>
    <property type="project" value="InterPro"/>
</dbReference>
<dbReference type="InterPro" id="IPR036390">
    <property type="entry name" value="WH_DNA-bd_sf"/>
</dbReference>
<comment type="caution">
    <text evidence="5">The sequence shown here is derived from an EMBL/GenBank/DDBJ whole genome shotgun (WGS) entry which is preliminary data.</text>
</comment>
<dbReference type="SUPFAM" id="SSF46785">
    <property type="entry name" value="Winged helix' DNA-binding domain"/>
    <property type="match status" value="1"/>
</dbReference>
<keyword evidence="1" id="KW-0805">Transcription regulation</keyword>
<evidence type="ECO:0000313" key="6">
    <source>
        <dbReference type="Proteomes" id="UP000613011"/>
    </source>
</evidence>
<proteinExistence type="predicted"/>
<dbReference type="Proteomes" id="UP000613011">
    <property type="component" value="Unassembled WGS sequence"/>
</dbReference>
<evidence type="ECO:0000313" key="5">
    <source>
        <dbReference type="EMBL" id="MBL0422414.1"/>
    </source>
</evidence>
<dbReference type="RefSeq" id="WP_201685495.1">
    <property type="nucleotide sequence ID" value="NZ_JAEQNA010000008.1"/>
</dbReference>
<evidence type="ECO:0000259" key="4">
    <source>
        <dbReference type="PROSITE" id="PS50995"/>
    </source>
</evidence>
<sequence length="162" mass="18138">MQAKGQMLVGNRSEQSYKDLLTYQLLVLSNTLGKGAMRFYAKRLNVSLAEWRLIAALARNAPITVNALSSEMSTDKGWISRTAAALAEKGYLSTRGDENDARKVILELTTKGKALYRESFPSVMQRQEKLLSALSEAEREAFERALTKLQHRANEMLNEEGP</sequence>
<organism evidence="5 6">
    <name type="scientific">Ramlibacter aurantiacus</name>
    <dbReference type="NCBI Taxonomy" id="2801330"/>
    <lineage>
        <taxon>Bacteria</taxon>
        <taxon>Pseudomonadati</taxon>
        <taxon>Pseudomonadota</taxon>
        <taxon>Betaproteobacteria</taxon>
        <taxon>Burkholderiales</taxon>
        <taxon>Comamonadaceae</taxon>
        <taxon>Ramlibacter</taxon>
    </lineage>
</organism>
<keyword evidence="6" id="KW-1185">Reference proteome</keyword>
<dbReference type="InterPro" id="IPR036388">
    <property type="entry name" value="WH-like_DNA-bd_sf"/>
</dbReference>
<dbReference type="GO" id="GO:0003677">
    <property type="term" value="F:DNA binding"/>
    <property type="evidence" value="ECO:0007669"/>
    <property type="project" value="UniProtKB-KW"/>
</dbReference>
<protein>
    <submittedName>
        <fullName evidence="5">Winged helix-turn-helix transcriptional regulator</fullName>
    </submittedName>
</protein>
<dbReference type="AlphaFoldDB" id="A0A936ZXQ6"/>
<dbReference type="EMBL" id="JAEQNA010000008">
    <property type="protein sequence ID" value="MBL0422414.1"/>
    <property type="molecule type" value="Genomic_DNA"/>
</dbReference>
<dbReference type="InterPro" id="IPR000835">
    <property type="entry name" value="HTH_MarR-typ"/>
</dbReference>
<dbReference type="SMART" id="SM00347">
    <property type="entry name" value="HTH_MARR"/>
    <property type="match status" value="1"/>
</dbReference>
<accession>A0A936ZXQ6</accession>
<name>A0A936ZXQ6_9BURK</name>
<evidence type="ECO:0000256" key="1">
    <source>
        <dbReference type="ARBA" id="ARBA00023015"/>
    </source>
</evidence>
<keyword evidence="3" id="KW-0804">Transcription</keyword>
<dbReference type="Gene3D" id="1.10.10.10">
    <property type="entry name" value="Winged helix-like DNA-binding domain superfamily/Winged helix DNA-binding domain"/>
    <property type="match status" value="1"/>
</dbReference>
<evidence type="ECO:0000256" key="2">
    <source>
        <dbReference type="ARBA" id="ARBA00023125"/>
    </source>
</evidence>
<gene>
    <name evidence="5" type="ORF">JI739_18855</name>
</gene>
<evidence type="ECO:0000256" key="3">
    <source>
        <dbReference type="ARBA" id="ARBA00023163"/>
    </source>
</evidence>
<keyword evidence="2" id="KW-0238">DNA-binding</keyword>
<dbReference type="PANTHER" id="PTHR35790:SF4">
    <property type="entry name" value="HTH-TYPE TRANSCRIPTIONAL REGULATOR PCHR"/>
    <property type="match status" value="1"/>
</dbReference>
<dbReference type="InterPro" id="IPR052067">
    <property type="entry name" value="Metal_resp_HTH_trans_reg"/>
</dbReference>
<dbReference type="PANTHER" id="PTHR35790">
    <property type="entry name" value="HTH-TYPE TRANSCRIPTIONAL REGULATOR PCHR"/>
    <property type="match status" value="1"/>
</dbReference>
<feature type="domain" description="HTH marR-type" evidence="4">
    <location>
        <begin position="18"/>
        <end position="151"/>
    </location>
</feature>